<evidence type="ECO:0000256" key="6">
    <source>
        <dbReference type="ARBA" id="ARBA00022617"/>
    </source>
</evidence>
<accession>A0A1B0DGV2</accession>
<comment type="subcellular location">
    <subcellularLocation>
        <location evidence="4">Endoplasmic reticulum membrane</location>
        <topology evidence="4">Peripheral membrane protein</topology>
    </subcellularLocation>
    <subcellularLocation>
        <location evidence="3">Microsome membrane</location>
        <topology evidence="3">Peripheral membrane protein</topology>
    </subcellularLocation>
</comment>
<reference evidence="16" key="1">
    <citation type="submission" date="2022-08" db="UniProtKB">
        <authorList>
            <consortium name="EnsemblMetazoa"/>
        </authorList>
    </citation>
    <scope>IDENTIFICATION</scope>
    <source>
        <strain evidence="16">Israel</strain>
    </source>
</reference>
<evidence type="ECO:0000256" key="2">
    <source>
        <dbReference type="ARBA" id="ARBA00003690"/>
    </source>
</evidence>
<sequence>MVFSQNFPKISNAIGLKFNPDKESNFFRSLVTDAMKYREQQNIIRPDMIHLLMEAKKGKLNHAKTEKDTAGFATVNESVEWKKSDRTWSENEIVAQCFLFLLAGFDTVSTSLSFTAYEICANSEVQEKLHEEIKTVNEDLQGDRINYETLNKMKYLDMVISESLRKYPPAVVAERECNKDITLDLFEGLPYEFKKKHGLWIPIYSLHRDPKYFPNPEKFDPERFSDENKSSINPNAYIPFGVGPRNCVGSRFALMELKTLIYYLVLNFSLEVTEQTQIPLQLGKTFGTLTKVGSFIWEFFVFSEGPEMERYESYPKPCFHR</sequence>
<protein>
    <recommendedName>
        <fullName evidence="18">Cytochrome P450</fullName>
    </recommendedName>
</protein>
<keyword evidence="10 15" id="KW-0560">Oxidoreductase</keyword>
<evidence type="ECO:0000256" key="1">
    <source>
        <dbReference type="ARBA" id="ARBA00001971"/>
    </source>
</evidence>
<feature type="binding site" description="axial binding residue" evidence="14">
    <location>
        <position position="247"/>
    </location>
    <ligand>
        <name>heme</name>
        <dbReference type="ChEBI" id="CHEBI:30413"/>
    </ligand>
    <ligandPart>
        <name>Fe</name>
        <dbReference type="ChEBI" id="CHEBI:18248"/>
    </ligandPart>
</feature>
<evidence type="ECO:0000256" key="10">
    <source>
        <dbReference type="ARBA" id="ARBA00023002"/>
    </source>
</evidence>
<dbReference type="Gene3D" id="1.10.630.10">
    <property type="entry name" value="Cytochrome P450"/>
    <property type="match status" value="1"/>
</dbReference>
<evidence type="ECO:0000256" key="4">
    <source>
        <dbReference type="ARBA" id="ARBA00004406"/>
    </source>
</evidence>
<dbReference type="VEuPathDB" id="VectorBase:PPAI007386"/>
<dbReference type="InterPro" id="IPR001128">
    <property type="entry name" value="Cyt_P450"/>
</dbReference>
<dbReference type="GO" id="GO:0005789">
    <property type="term" value="C:endoplasmic reticulum membrane"/>
    <property type="evidence" value="ECO:0007669"/>
    <property type="project" value="UniProtKB-SubCell"/>
</dbReference>
<comment type="similarity">
    <text evidence="5 15">Belongs to the cytochrome P450 family.</text>
</comment>
<dbReference type="PANTHER" id="PTHR24292:SF54">
    <property type="entry name" value="CYP9F3-RELATED"/>
    <property type="match status" value="1"/>
</dbReference>
<evidence type="ECO:0008006" key="18">
    <source>
        <dbReference type="Google" id="ProtNLM"/>
    </source>
</evidence>
<dbReference type="AlphaFoldDB" id="A0A1B0DGV2"/>
<evidence type="ECO:0000256" key="14">
    <source>
        <dbReference type="PIRSR" id="PIRSR602401-1"/>
    </source>
</evidence>
<evidence type="ECO:0000256" key="11">
    <source>
        <dbReference type="ARBA" id="ARBA00023004"/>
    </source>
</evidence>
<dbReference type="SUPFAM" id="SSF48264">
    <property type="entry name" value="Cytochrome P450"/>
    <property type="match status" value="1"/>
</dbReference>
<dbReference type="InterPro" id="IPR017972">
    <property type="entry name" value="Cyt_P450_CS"/>
</dbReference>
<keyword evidence="6 14" id="KW-0349">Heme</keyword>
<dbReference type="GO" id="GO:0004497">
    <property type="term" value="F:monooxygenase activity"/>
    <property type="evidence" value="ECO:0007669"/>
    <property type="project" value="UniProtKB-KW"/>
</dbReference>
<dbReference type="PROSITE" id="PS00086">
    <property type="entry name" value="CYTOCHROME_P450"/>
    <property type="match status" value="1"/>
</dbReference>
<keyword evidence="7 14" id="KW-0479">Metal-binding</keyword>
<dbReference type="PANTHER" id="PTHR24292">
    <property type="entry name" value="CYTOCHROME P450"/>
    <property type="match status" value="1"/>
</dbReference>
<keyword evidence="8" id="KW-0256">Endoplasmic reticulum</keyword>
<evidence type="ECO:0000313" key="17">
    <source>
        <dbReference type="Proteomes" id="UP000092462"/>
    </source>
</evidence>
<name>A0A1B0DGV2_PHLPP</name>
<evidence type="ECO:0000256" key="15">
    <source>
        <dbReference type="RuleBase" id="RU000461"/>
    </source>
</evidence>
<keyword evidence="17" id="KW-1185">Reference proteome</keyword>
<evidence type="ECO:0000256" key="13">
    <source>
        <dbReference type="ARBA" id="ARBA00023136"/>
    </source>
</evidence>
<dbReference type="CDD" id="cd11056">
    <property type="entry name" value="CYP6-like"/>
    <property type="match status" value="1"/>
</dbReference>
<dbReference type="VEuPathDB" id="VectorBase:PPAPM1_002315"/>
<keyword evidence="11 14" id="KW-0408">Iron</keyword>
<dbReference type="Proteomes" id="UP000092462">
    <property type="component" value="Unassembled WGS sequence"/>
</dbReference>
<organism evidence="16 17">
    <name type="scientific">Phlebotomus papatasi</name>
    <name type="common">Sandfly</name>
    <dbReference type="NCBI Taxonomy" id="29031"/>
    <lineage>
        <taxon>Eukaryota</taxon>
        <taxon>Metazoa</taxon>
        <taxon>Ecdysozoa</taxon>
        <taxon>Arthropoda</taxon>
        <taxon>Hexapoda</taxon>
        <taxon>Insecta</taxon>
        <taxon>Pterygota</taxon>
        <taxon>Neoptera</taxon>
        <taxon>Endopterygota</taxon>
        <taxon>Diptera</taxon>
        <taxon>Nematocera</taxon>
        <taxon>Psychodoidea</taxon>
        <taxon>Psychodidae</taxon>
        <taxon>Phlebotomus</taxon>
        <taxon>Phlebotomus</taxon>
    </lineage>
</organism>
<dbReference type="GO" id="GO:0005506">
    <property type="term" value="F:iron ion binding"/>
    <property type="evidence" value="ECO:0007669"/>
    <property type="project" value="InterPro"/>
</dbReference>
<keyword evidence="9" id="KW-0492">Microsome</keyword>
<proteinExistence type="inferred from homology"/>
<keyword evidence="12 15" id="KW-0503">Monooxygenase</keyword>
<dbReference type="FunFam" id="1.10.630.10:FF:000182">
    <property type="entry name" value="Cytochrome P450 3A4"/>
    <property type="match status" value="1"/>
</dbReference>
<dbReference type="InterPro" id="IPR036396">
    <property type="entry name" value="Cyt_P450_sf"/>
</dbReference>
<dbReference type="InterPro" id="IPR002401">
    <property type="entry name" value="Cyt_P450_E_grp-I"/>
</dbReference>
<evidence type="ECO:0000256" key="3">
    <source>
        <dbReference type="ARBA" id="ARBA00004174"/>
    </source>
</evidence>
<evidence type="ECO:0000256" key="7">
    <source>
        <dbReference type="ARBA" id="ARBA00022723"/>
    </source>
</evidence>
<evidence type="ECO:0000256" key="5">
    <source>
        <dbReference type="ARBA" id="ARBA00010617"/>
    </source>
</evidence>
<evidence type="ECO:0000256" key="12">
    <source>
        <dbReference type="ARBA" id="ARBA00023033"/>
    </source>
</evidence>
<dbReference type="Pfam" id="PF00067">
    <property type="entry name" value="p450"/>
    <property type="match status" value="1"/>
</dbReference>
<dbReference type="PRINTS" id="PR00385">
    <property type="entry name" value="P450"/>
</dbReference>
<dbReference type="GO" id="GO:0016705">
    <property type="term" value="F:oxidoreductase activity, acting on paired donors, with incorporation or reduction of molecular oxygen"/>
    <property type="evidence" value="ECO:0007669"/>
    <property type="project" value="InterPro"/>
</dbReference>
<evidence type="ECO:0000313" key="16">
    <source>
        <dbReference type="EnsemblMetazoa" id="PPAI007386-PA"/>
    </source>
</evidence>
<dbReference type="GO" id="GO:0020037">
    <property type="term" value="F:heme binding"/>
    <property type="evidence" value="ECO:0007669"/>
    <property type="project" value="InterPro"/>
</dbReference>
<dbReference type="EnsemblMetazoa" id="PPAI007386-RA">
    <property type="protein sequence ID" value="PPAI007386-PA"/>
    <property type="gene ID" value="PPAI007386"/>
</dbReference>
<evidence type="ECO:0000256" key="9">
    <source>
        <dbReference type="ARBA" id="ARBA00022848"/>
    </source>
</evidence>
<comment type="cofactor">
    <cofactor evidence="1 14">
        <name>heme</name>
        <dbReference type="ChEBI" id="CHEBI:30413"/>
    </cofactor>
</comment>
<evidence type="ECO:0000256" key="8">
    <source>
        <dbReference type="ARBA" id="ARBA00022824"/>
    </source>
</evidence>
<keyword evidence="13" id="KW-0472">Membrane</keyword>
<comment type="function">
    <text evidence="2">May be involved in the metabolism of insect hormones and in the breakdown of synthetic insecticides.</text>
</comment>
<dbReference type="PRINTS" id="PR00463">
    <property type="entry name" value="EP450I"/>
</dbReference>
<dbReference type="InterPro" id="IPR050476">
    <property type="entry name" value="Insect_CytP450_Detox"/>
</dbReference>
<dbReference type="EMBL" id="AJVK01060398">
    <property type="status" value="NOT_ANNOTATED_CDS"/>
    <property type="molecule type" value="Genomic_DNA"/>
</dbReference>